<proteinExistence type="inferred from homology"/>
<dbReference type="Pfam" id="PF14938">
    <property type="entry name" value="SNAP"/>
    <property type="match status" value="1"/>
</dbReference>
<keyword evidence="2" id="KW-0813">Transport</keyword>
<dbReference type="Gene3D" id="1.25.40.10">
    <property type="entry name" value="Tetratricopeptide repeat domain"/>
    <property type="match status" value="1"/>
</dbReference>
<dbReference type="InterPro" id="IPR000744">
    <property type="entry name" value="NSF_attach"/>
</dbReference>
<dbReference type="GO" id="GO:0005483">
    <property type="term" value="F:soluble NSF attachment protein activity"/>
    <property type="evidence" value="ECO:0007669"/>
    <property type="project" value="TreeGrafter"/>
</dbReference>
<dbReference type="InterPro" id="IPR011990">
    <property type="entry name" value="TPR-like_helical_dom_sf"/>
</dbReference>
<evidence type="ECO:0000256" key="2">
    <source>
        <dbReference type="ARBA" id="ARBA00022448"/>
    </source>
</evidence>
<organism evidence="4">
    <name type="scientific">Paramoeba aestuarina</name>
    <dbReference type="NCBI Taxonomy" id="180227"/>
    <lineage>
        <taxon>Eukaryota</taxon>
        <taxon>Amoebozoa</taxon>
        <taxon>Discosea</taxon>
        <taxon>Flabellinia</taxon>
        <taxon>Dactylopodida</taxon>
        <taxon>Paramoebidae</taxon>
        <taxon>Paramoeba</taxon>
    </lineage>
</organism>
<dbReference type="GO" id="GO:0005774">
    <property type="term" value="C:vacuolar membrane"/>
    <property type="evidence" value="ECO:0007669"/>
    <property type="project" value="TreeGrafter"/>
</dbReference>
<evidence type="ECO:0000313" key="4">
    <source>
        <dbReference type="EMBL" id="CAE2294659.1"/>
    </source>
</evidence>
<evidence type="ECO:0000256" key="1">
    <source>
        <dbReference type="ARBA" id="ARBA00010050"/>
    </source>
</evidence>
<sequence>MRELIAEDLVKRAEAKLKGFFTFFTGTNWDAANDLFKKAAAIFKSEGKWQQAGAAFKRAAQCCRELDFSYEACTNYFEAAGAFRKAGDSTDAIACWDEALQMYIEENRFHQAGKVECEIGDMCAEQRDFDEAIKHYRQSIFYYLTDDYGKNIANRIQKKVATAYVESGKLSDAANEFDKLANCDENRQLKSLSRDHHFSGMLCLVGLLRKDNLVEGVASVREKLATLSSDSSQVKTREYELVEQVCAAVEEGSPEGIREAIHHFQDVKQMDDWKTSILYGLIHVLETDDER</sequence>
<dbReference type="GO" id="GO:0019905">
    <property type="term" value="F:syntaxin binding"/>
    <property type="evidence" value="ECO:0007669"/>
    <property type="project" value="TreeGrafter"/>
</dbReference>
<dbReference type="PANTHER" id="PTHR13768">
    <property type="entry name" value="SOLUBLE NSF ATTACHMENT PROTEIN SNAP"/>
    <property type="match status" value="1"/>
</dbReference>
<comment type="similarity">
    <text evidence="1">Belongs to the SNAP family.</text>
</comment>
<dbReference type="EMBL" id="HBKR01010089">
    <property type="protein sequence ID" value="CAE2294659.1"/>
    <property type="molecule type" value="Transcribed_RNA"/>
</dbReference>
<reference evidence="4" key="1">
    <citation type="submission" date="2021-01" db="EMBL/GenBank/DDBJ databases">
        <authorList>
            <person name="Corre E."/>
            <person name="Pelletier E."/>
            <person name="Niang G."/>
            <person name="Scheremetjew M."/>
            <person name="Finn R."/>
            <person name="Kale V."/>
            <person name="Holt S."/>
            <person name="Cochrane G."/>
            <person name="Meng A."/>
            <person name="Brown T."/>
            <person name="Cohen L."/>
        </authorList>
    </citation>
    <scope>NUCLEOTIDE SEQUENCE</scope>
    <source>
        <strain evidence="4">SoJaBio B1-5/56/2</strain>
    </source>
</reference>
<dbReference type="GO" id="GO:0031201">
    <property type="term" value="C:SNARE complex"/>
    <property type="evidence" value="ECO:0007669"/>
    <property type="project" value="TreeGrafter"/>
</dbReference>
<accession>A0A7S4KGY0</accession>
<name>A0A7S4KGY0_9EUKA</name>
<dbReference type="SUPFAM" id="SSF48452">
    <property type="entry name" value="TPR-like"/>
    <property type="match status" value="1"/>
</dbReference>
<dbReference type="GO" id="GO:0006886">
    <property type="term" value="P:intracellular protein transport"/>
    <property type="evidence" value="ECO:0007669"/>
    <property type="project" value="InterPro"/>
</dbReference>
<dbReference type="AlphaFoldDB" id="A0A7S4KGY0"/>
<dbReference type="GO" id="GO:0035494">
    <property type="term" value="P:SNARE complex disassembly"/>
    <property type="evidence" value="ECO:0007669"/>
    <property type="project" value="TreeGrafter"/>
</dbReference>
<keyword evidence="3" id="KW-0653">Protein transport</keyword>
<dbReference type="PRINTS" id="PR00448">
    <property type="entry name" value="NSFATTACHMNT"/>
</dbReference>
<protein>
    <submittedName>
        <fullName evidence="4">Uncharacterized protein</fullName>
    </submittedName>
</protein>
<dbReference type="PANTHER" id="PTHR13768:SF8">
    <property type="entry name" value="ALPHA-SOLUBLE NSF ATTACHMENT PROTEIN"/>
    <property type="match status" value="1"/>
</dbReference>
<evidence type="ECO:0000256" key="3">
    <source>
        <dbReference type="ARBA" id="ARBA00022927"/>
    </source>
</evidence>
<gene>
    <name evidence="4" type="ORF">NAES01612_LOCUS6713</name>
</gene>